<protein>
    <submittedName>
        <fullName evidence="2">Uncharacterized protein</fullName>
    </submittedName>
</protein>
<sequence length="198" mass="21720">MTVEVVDREVACACNDQTEAAGEGEGGRGKDGQTKHQTGRARQVYNSEEGSFVVCSRIHVSMPWRLAAIKRHKTAPPCTLPSDPSRYGPALSITCRTHVSPDLSHCRICFITIRSGPREKKRVAGCLGPRISLRLHFTLALGHGLTRTGTTRPSRSPEHMFLLQAAILDASVAIKIALGLSRMHVGKQFTFHHVERCT</sequence>
<evidence type="ECO:0000313" key="2">
    <source>
        <dbReference type="EMBL" id="KAF2643506.1"/>
    </source>
</evidence>
<feature type="region of interest" description="Disordered" evidence="1">
    <location>
        <begin position="20"/>
        <end position="40"/>
    </location>
</feature>
<organism evidence="2 3">
    <name type="scientific">Massarina eburnea CBS 473.64</name>
    <dbReference type="NCBI Taxonomy" id="1395130"/>
    <lineage>
        <taxon>Eukaryota</taxon>
        <taxon>Fungi</taxon>
        <taxon>Dikarya</taxon>
        <taxon>Ascomycota</taxon>
        <taxon>Pezizomycotina</taxon>
        <taxon>Dothideomycetes</taxon>
        <taxon>Pleosporomycetidae</taxon>
        <taxon>Pleosporales</taxon>
        <taxon>Massarineae</taxon>
        <taxon>Massarinaceae</taxon>
        <taxon>Massarina</taxon>
    </lineage>
</organism>
<name>A0A6A6S6K0_9PLEO</name>
<evidence type="ECO:0000256" key="1">
    <source>
        <dbReference type="SAM" id="MobiDB-lite"/>
    </source>
</evidence>
<keyword evidence="3" id="KW-1185">Reference proteome</keyword>
<evidence type="ECO:0000313" key="3">
    <source>
        <dbReference type="Proteomes" id="UP000799753"/>
    </source>
</evidence>
<feature type="compositionally biased region" description="Basic and acidic residues" evidence="1">
    <location>
        <begin position="25"/>
        <end position="34"/>
    </location>
</feature>
<dbReference type="AlphaFoldDB" id="A0A6A6S6K0"/>
<reference evidence="2" key="1">
    <citation type="journal article" date="2020" name="Stud. Mycol.">
        <title>101 Dothideomycetes genomes: a test case for predicting lifestyles and emergence of pathogens.</title>
        <authorList>
            <person name="Haridas S."/>
            <person name="Albert R."/>
            <person name="Binder M."/>
            <person name="Bloem J."/>
            <person name="Labutti K."/>
            <person name="Salamov A."/>
            <person name="Andreopoulos B."/>
            <person name="Baker S."/>
            <person name="Barry K."/>
            <person name="Bills G."/>
            <person name="Bluhm B."/>
            <person name="Cannon C."/>
            <person name="Castanera R."/>
            <person name="Culley D."/>
            <person name="Daum C."/>
            <person name="Ezra D."/>
            <person name="Gonzalez J."/>
            <person name="Henrissat B."/>
            <person name="Kuo A."/>
            <person name="Liang C."/>
            <person name="Lipzen A."/>
            <person name="Lutzoni F."/>
            <person name="Magnuson J."/>
            <person name="Mondo S."/>
            <person name="Nolan M."/>
            <person name="Ohm R."/>
            <person name="Pangilinan J."/>
            <person name="Park H.-J."/>
            <person name="Ramirez L."/>
            <person name="Alfaro M."/>
            <person name="Sun H."/>
            <person name="Tritt A."/>
            <person name="Yoshinaga Y."/>
            <person name="Zwiers L.-H."/>
            <person name="Turgeon B."/>
            <person name="Goodwin S."/>
            <person name="Spatafora J."/>
            <person name="Crous P."/>
            <person name="Grigoriev I."/>
        </authorList>
    </citation>
    <scope>NUCLEOTIDE SEQUENCE</scope>
    <source>
        <strain evidence="2">CBS 473.64</strain>
    </source>
</reference>
<proteinExistence type="predicted"/>
<dbReference type="Proteomes" id="UP000799753">
    <property type="component" value="Unassembled WGS sequence"/>
</dbReference>
<dbReference type="EMBL" id="MU006780">
    <property type="protein sequence ID" value="KAF2643506.1"/>
    <property type="molecule type" value="Genomic_DNA"/>
</dbReference>
<accession>A0A6A6S6K0</accession>
<gene>
    <name evidence="2" type="ORF">P280DRAFT_254661</name>
</gene>